<dbReference type="AlphaFoldDB" id="A0A0X8G5A4"/>
<dbReference type="EMBL" id="CP013355">
    <property type="protein sequence ID" value="AMC10290.1"/>
    <property type="molecule type" value="Genomic_DNA"/>
</dbReference>
<keyword evidence="2" id="KW-1185">Reference proteome</keyword>
<reference evidence="2" key="1">
    <citation type="submission" date="2015-12" db="EMBL/GenBank/DDBJ databases">
        <title>Complete genome sequence of Lutibacter profundus strain LP1.</title>
        <authorList>
            <person name="Wissuwa J."/>
            <person name="Le Moine Bauer S."/>
            <person name="Stokke R."/>
            <person name="Dahle H."/>
            <person name="Steen I.H."/>
        </authorList>
    </citation>
    <scope>NUCLEOTIDE SEQUENCE [LARGE SCALE GENOMIC DNA]</scope>
    <source>
        <strain evidence="2">LP1</strain>
    </source>
</reference>
<reference evidence="1 2" key="2">
    <citation type="journal article" date="2016" name="Int. J. Syst. Evol. Microbiol.">
        <title>Lutibacter profundi sp. nov., isolated from a deep-sea hydrothermal system on the Arctic Mid-Ocean Ridge and emended description of the genus Lutibacter.</title>
        <authorList>
            <person name="Le Moine Bauer S."/>
            <person name="Roalkvam I."/>
            <person name="Steen I.H."/>
            <person name="Dahle H."/>
        </authorList>
    </citation>
    <scope>NUCLEOTIDE SEQUENCE [LARGE SCALE GENOMIC DNA]</scope>
    <source>
        <strain evidence="1 2">LP1</strain>
    </source>
</reference>
<accession>A0A0X8G5A4</accession>
<organism evidence="1 2">
    <name type="scientific">Lutibacter profundi</name>
    <dbReference type="NCBI Taxonomy" id="1622118"/>
    <lineage>
        <taxon>Bacteria</taxon>
        <taxon>Pseudomonadati</taxon>
        <taxon>Bacteroidota</taxon>
        <taxon>Flavobacteriia</taxon>
        <taxon>Flavobacteriales</taxon>
        <taxon>Flavobacteriaceae</taxon>
        <taxon>Lutibacter</taxon>
    </lineage>
</organism>
<dbReference type="Proteomes" id="UP000059672">
    <property type="component" value="Chromosome"/>
</dbReference>
<name>A0A0X8G5A4_9FLAO</name>
<gene>
    <name evidence="1" type="ORF">Lupro_03035</name>
</gene>
<evidence type="ECO:0000313" key="1">
    <source>
        <dbReference type="EMBL" id="AMC10290.1"/>
    </source>
</evidence>
<dbReference type="OrthoDB" id="773198at2"/>
<dbReference type="KEGG" id="lut:Lupro_03035"/>
<dbReference type="RefSeq" id="WP_068206156.1">
    <property type="nucleotide sequence ID" value="NZ_CP013355.1"/>
</dbReference>
<dbReference type="STRING" id="1622118.Lupro_03035"/>
<protein>
    <submittedName>
        <fullName evidence="1">Uncharacterized protein</fullName>
    </submittedName>
</protein>
<proteinExistence type="predicted"/>
<sequence>MNLETRKLSFIQEILRIQSEKTISRLETILRKEKTVIEFENIQPMTMKKFNQRIDKSLENSKKGKLTEVNDLISEIDKWS</sequence>
<evidence type="ECO:0000313" key="2">
    <source>
        <dbReference type="Proteomes" id="UP000059672"/>
    </source>
</evidence>